<evidence type="ECO:0000313" key="3">
    <source>
        <dbReference type="Proteomes" id="UP000279089"/>
    </source>
</evidence>
<dbReference type="InterPro" id="IPR026444">
    <property type="entry name" value="Secre_tail"/>
</dbReference>
<proteinExistence type="predicted"/>
<dbReference type="AlphaFoldDB" id="A0A3N4MMC3"/>
<gene>
    <name evidence="2" type="ORF">EG028_12070</name>
</gene>
<sequence length="198" mass="21409">MTFSPFAQDTPCAQAVYCPVFPKPSHNHSCMKHCSTRLLLMAIFLAMAWMPAQAQLVLVREVVASSGGTGTAGNIQLDYTIGEPAVITLSAGNITLSQGFHQPEVIPKPPQGANPILDFMLFPNPALTTVRISFNLLTDATVVFMLMNTSGQVIFQEVKQYGAGKITIPTPVDKLASGIYTVIFKVNGHVFTEKLIVQ</sequence>
<accession>A0A3N4MMC3</accession>
<keyword evidence="3" id="KW-1185">Reference proteome</keyword>
<dbReference type="EMBL" id="RMBX01000006">
    <property type="protein sequence ID" value="RPD40759.1"/>
    <property type="molecule type" value="Genomic_DNA"/>
</dbReference>
<dbReference type="Proteomes" id="UP000279089">
    <property type="component" value="Unassembled WGS sequence"/>
</dbReference>
<evidence type="ECO:0000313" key="2">
    <source>
        <dbReference type="EMBL" id="RPD40759.1"/>
    </source>
</evidence>
<dbReference type="Pfam" id="PF18962">
    <property type="entry name" value="Por_Secre_tail"/>
    <property type="match status" value="1"/>
</dbReference>
<reference evidence="3" key="1">
    <citation type="submission" date="2018-11" db="EMBL/GenBank/DDBJ databases">
        <title>Chitinophaga lutea sp.nov., isolate from arsenic contaminated soil.</title>
        <authorList>
            <person name="Zong Y."/>
        </authorList>
    </citation>
    <scope>NUCLEOTIDE SEQUENCE [LARGE SCALE GENOMIC DNA]</scope>
    <source>
        <strain evidence="3">YLT18</strain>
    </source>
</reference>
<feature type="domain" description="Secretion system C-terminal sorting" evidence="1">
    <location>
        <begin position="121"/>
        <end position="197"/>
    </location>
</feature>
<dbReference type="NCBIfam" id="TIGR04183">
    <property type="entry name" value="Por_Secre_tail"/>
    <property type="match status" value="1"/>
</dbReference>
<name>A0A3N4MMC3_9BACT</name>
<evidence type="ECO:0000259" key="1">
    <source>
        <dbReference type="Pfam" id="PF18962"/>
    </source>
</evidence>
<dbReference type="OrthoDB" id="671724at2"/>
<organism evidence="2 3">
    <name type="scientific">Chitinophaga barathri</name>
    <dbReference type="NCBI Taxonomy" id="1647451"/>
    <lineage>
        <taxon>Bacteria</taxon>
        <taxon>Pseudomonadati</taxon>
        <taxon>Bacteroidota</taxon>
        <taxon>Chitinophagia</taxon>
        <taxon>Chitinophagales</taxon>
        <taxon>Chitinophagaceae</taxon>
        <taxon>Chitinophaga</taxon>
    </lineage>
</organism>
<protein>
    <submittedName>
        <fullName evidence="2">T9SS C-terminal target domain-containing protein</fullName>
    </submittedName>
</protein>
<comment type="caution">
    <text evidence="2">The sequence shown here is derived from an EMBL/GenBank/DDBJ whole genome shotgun (WGS) entry which is preliminary data.</text>
</comment>